<dbReference type="EMBL" id="UZAJ01041163">
    <property type="protein sequence ID" value="VDP18614.1"/>
    <property type="molecule type" value="Genomic_DNA"/>
</dbReference>
<evidence type="ECO:0000259" key="2">
    <source>
        <dbReference type="Pfam" id="PF06394"/>
    </source>
</evidence>
<gene>
    <name evidence="3" type="ORF">OFLC_LOCUS14756</name>
</gene>
<name>A0A183I4U4_9BILA</name>
<feature type="region of interest" description="Disordered" evidence="1">
    <location>
        <begin position="64"/>
        <end position="117"/>
    </location>
</feature>
<evidence type="ECO:0000313" key="5">
    <source>
        <dbReference type="WBParaSite" id="OFLC_0001476701-mRNA-1"/>
    </source>
</evidence>
<reference evidence="5" key="1">
    <citation type="submission" date="2016-06" db="UniProtKB">
        <authorList>
            <consortium name="WormBaseParasite"/>
        </authorList>
    </citation>
    <scope>IDENTIFICATION</scope>
</reference>
<organism evidence="5">
    <name type="scientific">Onchocerca flexuosa</name>
    <dbReference type="NCBI Taxonomy" id="387005"/>
    <lineage>
        <taxon>Eukaryota</taxon>
        <taxon>Metazoa</taxon>
        <taxon>Ecdysozoa</taxon>
        <taxon>Nematoda</taxon>
        <taxon>Chromadorea</taxon>
        <taxon>Rhabditida</taxon>
        <taxon>Spirurina</taxon>
        <taxon>Spiruromorpha</taxon>
        <taxon>Filarioidea</taxon>
        <taxon>Onchocercidae</taxon>
        <taxon>Onchocerca</taxon>
    </lineage>
</organism>
<dbReference type="AlphaFoldDB" id="A0A183I4U4"/>
<dbReference type="InterPro" id="IPR038412">
    <property type="entry name" value="Pepsin-I3_sf"/>
</dbReference>
<dbReference type="Pfam" id="PF06394">
    <property type="entry name" value="Pepsin-I3"/>
    <property type="match status" value="1"/>
</dbReference>
<feature type="domain" description="Pepsin inhibitor-3-like repeated" evidence="2">
    <location>
        <begin position="5"/>
        <end position="55"/>
    </location>
</feature>
<evidence type="ECO:0000256" key="1">
    <source>
        <dbReference type="SAM" id="MobiDB-lite"/>
    </source>
</evidence>
<proteinExistence type="predicted"/>
<protein>
    <submittedName>
        <fullName evidence="5">Pepsin-I3 domain-containing protein</fullName>
    </submittedName>
</protein>
<sequence length="117" mass="13206">MNFILQNGVVSINGQMIGNLTEEQKEELEAYNVQTRGWIKQLHQKIEELFKSFFGSIKSIWDRTPISGSEPSPQSSTPDNIITDNLDDQNRKLEDQDGSENSSPFGSLKLPSFCKVN</sequence>
<evidence type="ECO:0000313" key="3">
    <source>
        <dbReference type="EMBL" id="VDP18614.1"/>
    </source>
</evidence>
<dbReference type="InterPro" id="IPR010480">
    <property type="entry name" value="Pepsin-I3"/>
</dbReference>
<accession>A0A183I4U4</accession>
<feature type="compositionally biased region" description="Polar residues" evidence="1">
    <location>
        <begin position="66"/>
        <end position="83"/>
    </location>
</feature>
<dbReference type="Proteomes" id="UP000267606">
    <property type="component" value="Unassembled WGS sequence"/>
</dbReference>
<reference evidence="3 4" key="2">
    <citation type="submission" date="2018-11" db="EMBL/GenBank/DDBJ databases">
        <authorList>
            <consortium name="Pathogen Informatics"/>
        </authorList>
    </citation>
    <scope>NUCLEOTIDE SEQUENCE [LARGE SCALE GENOMIC DNA]</scope>
</reference>
<keyword evidence="4" id="KW-1185">Reference proteome</keyword>
<evidence type="ECO:0000313" key="4">
    <source>
        <dbReference type="Proteomes" id="UP000267606"/>
    </source>
</evidence>
<dbReference type="WBParaSite" id="OFLC_0001476701-mRNA-1">
    <property type="protein sequence ID" value="OFLC_0001476701-mRNA-1"/>
    <property type="gene ID" value="OFLC_0001476701"/>
</dbReference>
<dbReference type="Gene3D" id="3.30.1120.50">
    <property type="entry name" value="Pepsin inhibitor-3"/>
    <property type="match status" value="1"/>
</dbReference>